<dbReference type="InterPro" id="IPR003607">
    <property type="entry name" value="HD/PDEase_dom"/>
</dbReference>
<dbReference type="SUPFAM" id="SSF109604">
    <property type="entry name" value="HD-domain/PDEase-like"/>
    <property type="match status" value="1"/>
</dbReference>
<dbReference type="Proteomes" id="UP000175744">
    <property type="component" value="Unassembled WGS sequence"/>
</dbReference>
<reference evidence="2 3" key="1">
    <citation type="submission" date="2016-06" db="EMBL/GenBank/DDBJ databases">
        <title>Genome sequence of Clostridium acetireducens DSM 10703.</title>
        <authorList>
            <person name="Poehlein A."/>
            <person name="Fluechter S."/>
            <person name="Duerre P."/>
            <person name="Daniel R."/>
        </authorList>
    </citation>
    <scope>NUCLEOTIDE SEQUENCE [LARGE SCALE GENOMIC DNA]</scope>
    <source>
        <strain evidence="2 3">DSM 10703</strain>
    </source>
</reference>
<proteinExistence type="predicted"/>
<dbReference type="STRING" id="1121290.CLAOCE_14980"/>
<sequence length="293" mass="33512">MRLEFINRVKENDILGKSILTSDGKILLRGGIKLTENYIKKLKSMGVFYIYVEDDRLDDIEVEDEKLTELKQVTMKSMSNVVKGIHSCRGKQIRESLVSIEELINYIIDLGDVNKSLYDIKTYDNYTYLHCLDTCVMGAFLGISSGLDEYELRELGIGAVLHDIGKTKVPIKIINKKGKLTDEEFNEIKNHTIYGGEMLKKNFIMSYPIIDIVEQHHERIDGRGYPYGLKGNEISKFAKIVSICDVYDAVSTDRSYRKRFGPNESYELILSGAGTSFDKDLVQNLRKHLLFIL</sequence>
<dbReference type="PANTHER" id="PTHR43155">
    <property type="entry name" value="CYCLIC DI-GMP PHOSPHODIESTERASE PA4108-RELATED"/>
    <property type="match status" value="1"/>
</dbReference>
<dbReference type="Pfam" id="PF13487">
    <property type="entry name" value="HD_5"/>
    <property type="match status" value="1"/>
</dbReference>
<accession>A0A1E8EYG8</accession>
<name>A0A1E8EYG8_9CLOT</name>
<evidence type="ECO:0000259" key="1">
    <source>
        <dbReference type="PROSITE" id="PS51832"/>
    </source>
</evidence>
<dbReference type="CDD" id="cd00077">
    <property type="entry name" value="HDc"/>
    <property type="match status" value="1"/>
</dbReference>
<dbReference type="AlphaFoldDB" id="A0A1E8EYG8"/>
<dbReference type="InterPro" id="IPR037522">
    <property type="entry name" value="HD_GYP_dom"/>
</dbReference>
<protein>
    <submittedName>
        <fullName evidence="2">Cyclic di-GMP phosphodiesterase response regulator RpfG</fullName>
        <ecNumber evidence="2">3.1.4.52</ecNumber>
    </submittedName>
</protein>
<dbReference type="EC" id="3.1.4.52" evidence="2"/>
<comment type="caution">
    <text evidence="2">The sequence shown here is derived from an EMBL/GenBank/DDBJ whole genome shotgun (WGS) entry which is preliminary data.</text>
</comment>
<dbReference type="Gene3D" id="1.10.3210.10">
    <property type="entry name" value="Hypothetical protein af1432"/>
    <property type="match status" value="1"/>
</dbReference>
<dbReference type="GO" id="GO:0071111">
    <property type="term" value="F:cyclic-guanylate-specific phosphodiesterase activity"/>
    <property type="evidence" value="ECO:0007669"/>
    <property type="project" value="UniProtKB-EC"/>
</dbReference>
<keyword evidence="2" id="KW-0378">Hydrolase</keyword>
<evidence type="ECO:0000313" key="2">
    <source>
        <dbReference type="EMBL" id="OFI05880.1"/>
    </source>
</evidence>
<dbReference type="EMBL" id="LZFO01000020">
    <property type="protein sequence ID" value="OFI05880.1"/>
    <property type="molecule type" value="Genomic_DNA"/>
</dbReference>
<dbReference type="PROSITE" id="PS51832">
    <property type="entry name" value="HD_GYP"/>
    <property type="match status" value="1"/>
</dbReference>
<organism evidence="2 3">
    <name type="scientific">Clostridium acetireducens DSM 10703</name>
    <dbReference type="NCBI Taxonomy" id="1121290"/>
    <lineage>
        <taxon>Bacteria</taxon>
        <taxon>Bacillati</taxon>
        <taxon>Bacillota</taxon>
        <taxon>Clostridia</taxon>
        <taxon>Eubacteriales</taxon>
        <taxon>Clostridiaceae</taxon>
        <taxon>Clostridium</taxon>
    </lineage>
</organism>
<feature type="domain" description="HD-GYP" evidence="1">
    <location>
        <begin position="105"/>
        <end position="293"/>
    </location>
</feature>
<dbReference type="SMART" id="SM00471">
    <property type="entry name" value="HDc"/>
    <property type="match status" value="1"/>
</dbReference>
<gene>
    <name evidence="2" type="primary">rpfG_3</name>
    <name evidence="2" type="ORF">CLOACE_14980</name>
</gene>
<dbReference type="PANTHER" id="PTHR43155:SF2">
    <property type="entry name" value="CYCLIC DI-GMP PHOSPHODIESTERASE PA4108"/>
    <property type="match status" value="1"/>
</dbReference>
<keyword evidence="3" id="KW-1185">Reference proteome</keyword>
<dbReference type="PATRIC" id="fig|1121290.3.peg.1483"/>
<evidence type="ECO:0000313" key="3">
    <source>
        <dbReference type="Proteomes" id="UP000175744"/>
    </source>
</evidence>